<keyword evidence="3" id="KW-0732">Signal</keyword>
<feature type="signal peptide" evidence="3">
    <location>
        <begin position="1"/>
        <end position="22"/>
    </location>
</feature>
<dbReference type="AlphaFoldDB" id="A0A9D1E692"/>
<dbReference type="Gene3D" id="2.60.40.4270">
    <property type="entry name" value="Listeria-Bacteroides repeat domain"/>
    <property type="match status" value="2"/>
</dbReference>
<sequence length="385" mass="41744">MKKLTKLLFASMCAASLMFTFAACGNGTTDTPVDPGDDPDDPGDTPEPAVTYTVDFDTDGGSAVPSQTVEEGDYATRPEDPVKDGVLFGNWYAEQTLETPFEFETTQITKDTTIYASWISADSALTATFYWNYDGAPDGGVFYTANFEEGERIGAISSPERDGYVFGGWYTEDGEEFSPARKYDSSMEFYAQWQASYTFEAEYTQVTGLTEDYPDYADLNGNKLGYNFSGSANGANLIKSDASASNGQYISGLYYRGGYIEFVITSDAAVENAQLRLVLGCEYADITLTAATYRVSVNGTNIAYTTQIKLGNGAEVSSQPGLRGSWQEVNIGEISLKEGENIIRLTVNNNQTPAGEAGTVDAASPMVDCIKIITNANLTMTEYNK</sequence>
<dbReference type="Gene3D" id="2.60.120.260">
    <property type="entry name" value="Galactose-binding domain-like"/>
    <property type="match status" value="1"/>
</dbReference>
<reference evidence="4" key="1">
    <citation type="submission" date="2020-10" db="EMBL/GenBank/DDBJ databases">
        <authorList>
            <person name="Gilroy R."/>
        </authorList>
    </citation>
    <scope>NUCLEOTIDE SEQUENCE</scope>
    <source>
        <strain evidence="4">ChiW16-3235</strain>
    </source>
</reference>
<dbReference type="NCBIfam" id="TIGR02543">
    <property type="entry name" value="List_Bact_rpt"/>
    <property type="match status" value="1"/>
</dbReference>
<protein>
    <submittedName>
        <fullName evidence="4">InlB B-repeat-containing protein</fullName>
    </submittedName>
</protein>
<comment type="subcellular location">
    <subcellularLocation>
        <location evidence="1">Cell envelope</location>
    </subcellularLocation>
</comment>
<evidence type="ECO:0000313" key="5">
    <source>
        <dbReference type="Proteomes" id="UP000823913"/>
    </source>
</evidence>
<feature type="chain" id="PRO_5038350603" evidence="3">
    <location>
        <begin position="23"/>
        <end position="385"/>
    </location>
</feature>
<dbReference type="PROSITE" id="PS51257">
    <property type="entry name" value="PROKAR_LIPOPROTEIN"/>
    <property type="match status" value="1"/>
</dbReference>
<accession>A0A9D1E692</accession>
<organism evidence="4 5">
    <name type="scientific">Candidatus Coproplasma avicola</name>
    <dbReference type="NCBI Taxonomy" id="2840744"/>
    <lineage>
        <taxon>Bacteria</taxon>
        <taxon>Bacillati</taxon>
        <taxon>Bacillota</taxon>
        <taxon>Clostridia</taxon>
        <taxon>Eubacteriales</taxon>
        <taxon>Candidatus Coproplasma</taxon>
    </lineage>
</organism>
<evidence type="ECO:0000256" key="3">
    <source>
        <dbReference type="SAM" id="SignalP"/>
    </source>
</evidence>
<reference evidence="4" key="2">
    <citation type="journal article" date="2021" name="PeerJ">
        <title>Extensive microbial diversity within the chicken gut microbiome revealed by metagenomics and culture.</title>
        <authorList>
            <person name="Gilroy R."/>
            <person name="Ravi A."/>
            <person name="Getino M."/>
            <person name="Pursley I."/>
            <person name="Horton D.L."/>
            <person name="Alikhan N.F."/>
            <person name="Baker D."/>
            <person name="Gharbi K."/>
            <person name="Hall N."/>
            <person name="Watson M."/>
            <person name="Adriaenssens E.M."/>
            <person name="Foster-Nyarko E."/>
            <person name="Jarju S."/>
            <person name="Secka A."/>
            <person name="Antonio M."/>
            <person name="Oren A."/>
            <person name="Chaudhuri R.R."/>
            <person name="La Ragione R."/>
            <person name="Hildebrand F."/>
            <person name="Pallen M.J."/>
        </authorList>
    </citation>
    <scope>NUCLEOTIDE SEQUENCE</scope>
    <source>
        <strain evidence="4">ChiW16-3235</strain>
    </source>
</reference>
<dbReference type="GO" id="GO:0030313">
    <property type="term" value="C:cell envelope"/>
    <property type="evidence" value="ECO:0007669"/>
    <property type="project" value="UniProtKB-SubCell"/>
</dbReference>
<evidence type="ECO:0000313" key="4">
    <source>
        <dbReference type="EMBL" id="HIR67050.1"/>
    </source>
</evidence>
<evidence type="ECO:0000256" key="2">
    <source>
        <dbReference type="SAM" id="MobiDB-lite"/>
    </source>
</evidence>
<dbReference type="Proteomes" id="UP000823913">
    <property type="component" value="Unassembled WGS sequence"/>
</dbReference>
<dbReference type="EMBL" id="DVHK01000075">
    <property type="protein sequence ID" value="HIR67050.1"/>
    <property type="molecule type" value="Genomic_DNA"/>
</dbReference>
<feature type="region of interest" description="Disordered" evidence="2">
    <location>
        <begin position="59"/>
        <end position="80"/>
    </location>
</feature>
<proteinExistence type="predicted"/>
<dbReference type="Pfam" id="PF09479">
    <property type="entry name" value="Flg_new"/>
    <property type="match status" value="2"/>
</dbReference>
<gene>
    <name evidence="4" type="ORF">IAB94_03250</name>
</gene>
<comment type="caution">
    <text evidence="4">The sequence shown here is derived from an EMBL/GenBank/DDBJ whole genome shotgun (WGS) entry which is preliminary data.</text>
</comment>
<dbReference type="InterPro" id="IPR042229">
    <property type="entry name" value="Listeria/Bacterioides_rpt_sf"/>
</dbReference>
<name>A0A9D1E692_9FIRM</name>
<evidence type="ECO:0000256" key="1">
    <source>
        <dbReference type="ARBA" id="ARBA00004196"/>
    </source>
</evidence>
<dbReference type="InterPro" id="IPR013378">
    <property type="entry name" value="InlB-like_B-rpt"/>
</dbReference>